<keyword evidence="4" id="KW-0378">Hydrolase</keyword>
<comment type="caution">
    <text evidence="8">The sequence shown here is derived from an EMBL/GenBank/DDBJ whole genome shotgun (WGS) entry which is preliminary data.</text>
</comment>
<dbReference type="GO" id="GO:0004519">
    <property type="term" value="F:endonuclease activity"/>
    <property type="evidence" value="ECO:0007669"/>
    <property type="project" value="UniProtKB-KW"/>
</dbReference>
<reference evidence="8" key="1">
    <citation type="submission" date="2019-06" db="EMBL/GenBank/DDBJ databases">
        <title>Methanoculleus strain from Tamsui River, Taipei, Taiwan.</title>
        <authorList>
            <person name="You Y.-T."/>
            <person name="Chen S.-C."/>
            <person name="Lai S.-J."/>
            <person name="Lee Y.-C."/>
            <person name="Lai M.-C."/>
        </authorList>
    </citation>
    <scope>NUCLEOTIDE SEQUENCE</scope>
    <source>
        <strain evidence="8">Afa-1</strain>
    </source>
</reference>
<dbReference type="SUPFAM" id="SSF54786">
    <property type="entry name" value="YcfA/nrd intein domain"/>
    <property type="match status" value="1"/>
</dbReference>
<dbReference type="AlphaFoldDB" id="A0A9E4ZL93"/>
<keyword evidence="6" id="KW-0346">Stress response</keyword>
<evidence type="ECO:0000256" key="6">
    <source>
        <dbReference type="ARBA" id="ARBA00023016"/>
    </source>
</evidence>
<dbReference type="GO" id="GO:0003729">
    <property type="term" value="F:mRNA binding"/>
    <property type="evidence" value="ECO:0007669"/>
    <property type="project" value="InterPro"/>
</dbReference>
<keyword evidence="5" id="KW-0694">RNA-binding</keyword>
<feature type="region of interest" description="Disordered" evidence="7">
    <location>
        <begin position="34"/>
        <end position="55"/>
    </location>
</feature>
<dbReference type="Pfam" id="PF07927">
    <property type="entry name" value="HicA_toxin"/>
    <property type="match status" value="1"/>
</dbReference>
<dbReference type="RefSeq" id="WP_261597780.1">
    <property type="nucleotide sequence ID" value="NZ_VHLL01000005.1"/>
</dbReference>
<dbReference type="EMBL" id="VHLL01000005">
    <property type="protein sequence ID" value="MCT8337669.1"/>
    <property type="molecule type" value="Genomic_DNA"/>
</dbReference>
<dbReference type="Gene3D" id="3.30.920.30">
    <property type="entry name" value="Hypothetical protein"/>
    <property type="match status" value="1"/>
</dbReference>
<organism evidence="8 9">
    <name type="scientific">Methanoculleus formosensis</name>
    <dbReference type="NCBI Taxonomy" id="2590886"/>
    <lineage>
        <taxon>Archaea</taxon>
        <taxon>Methanobacteriati</taxon>
        <taxon>Methanobacteriota</taxon>
        <taxon>Stenosarchaea group</taxon>
        <taxon>Methanomicrobia</taxon>
        <taxon>Methanomicrobiales</taxon>
        <taxon>Methanomicrobiaceae</taxon>
        <taxon>Methanoculleus</taxon>
    </lineage>
</organism>
<evidence type="ECO:0000313" key="9">
    <source>
        <dbReference type="Proteomes" id="UP001065682"/>
    </source>
</evidence>
<keyword evidence="3" id="KW-0255">Endonuclease</keyword>
<gene>
    <name evidence="8" type="ORF">FKB36_09285</name>
</gene>
<evidence type="ECO:0000313" key="8">
    <source>
        <dbReference type="EMBL" id="MCT8337669.1"/>
    </source>
</evidence>
<proteinExistence type="predicted"/>
<evidence type="ECO:0000256" key="3">
    <source>
        <dbReference type="ARBA" id="ARBA00022759"/>
    </source>
</evidence>
<evidence type="ECO:0000256" key="5">
    <source>
        <dbReference type="ARBA" id="ARBA00022884"/>
    </source>
</evidence>
<keyword evidence="2" id="KW-0540">Nuclease</keyword>
<accession>A0A9E4ZL93</accession>
<keyword evidence="1" id="KW-1277">Toxin-antitoxin system</keyword>
<dbReference type="Proteomes" id="UP001065682">
    <property type="component" value="Unassembled WGS sequence"/>
</dbReference>
<evidence type="ECO:0000256" key="1">
    <source>
        <dbReference type="ARBA" id="ARBA00022649"/>
    </source>
</evidence>
<dbReference type="InterPro" id="IPR012933">
    <property type="entry name" value="HicA_mRNA_interferase"/>
</dbReference>
<sequence length="78" mass="8794">MKFPHDAPQRKVLKTLEALGFQVVRTGNHIALIRSNPDGTTTPLTMPNHPKIKGPTLRTICTQAGISREEFLRVYERV</sequence>
<evidence type="ECO:0000256" key="7">
    <source>
        <dbReference type="SAM" id="MobiDB-lite"/>
    </source>
</evidence>
<protein>
    <submittedName>
        <fullName evidence="8">Type II toxin-antitoxin system HicA family toxin</fullName>
    </submittedName>
</protein>
<dbReference type="InterPro" id="IPR038570">
    <property type="entry name" value="HicA_sf"/>
</dbReference>
<dbReference type="GO" id="GO:0016787">
    <property type="term" value="F:hydrolase activity"/>
    <property type="evidence" value="ECO:0007669"/>
    <property type="project" value="UniProtKB-KW"/>
</dbReference>
<evidence type="ECO:0000256" key="4">
    <source>
        <dbReference type="ARBA" id="ARBA00022801"/>
    </source>
</evidence>
<name>A0A9E4ZL93_9EURY</name>
<keyword evidence="9" id="KW-1185">Reference proteome</keyword>
<evidence type="ECO:0000256" key="2">
    <source>
        <dbReference type="ARBA" id="ARBA00022722"/>
    </source>
</evidence>